<sequence>MSREDREDIERIDAMMRRLGEIEALAGQEMSHREVIRLTIEHAQLSIAIPAAECRRLGIKAAQMAAEERKRQCAR</sequence>
<accession>A0AAD3NXT6</accession>
<proteinExistence type="predicted"/>
<dbReference type="Proteomes" id="UP001143349">
    <property type="component" value="Unassembled WGS sequence"/>
</dbReference>
<evidence type="ECO:0000313" key="2">
    <source>
        <dbReference type="Proteomes" id="UP001143349"/>
    </source>
</evidence>
<reference evidence="1" key="1">
    <citation type="journal article" date="2014" name="Int. J. Syst. Evol. Microbiol.">
        <title>Complete genome sequence of Corynebacterium casei LMG S-19264T (=DSM 44701T), isolated from a smear-ripened cheese.</title>
        <authorList>
            <consortium name="US DOE Joint Genome Institute (JGI-PGF)"/>
            <person name="Walter F."/>
            <person name="Albersmeier A."/>
            <person name="Kalinowski J."/>
            <person name="Ruckert C."/>
        </authorList>
    </citation>
    <scope>NUCLEOTIDE SEQUENCE</scope>
    <source>
        <strain evidence="1">VKM B-2222</strain>
    </source>
</reference>
<organism evidence="1 2">
    <name type="scientific">Paracoccus kondratievae</name>
    <dbReference type="NCBI Taxonomy" id="135740"/>
    <lineage>
        <taxon>Bacteria</taxon>
        <taxon>Pseudomonadati</taxon>
        <taxon>Pseudomonadota</taxon>
        <taxon>Alphaproteobacteria</taxon>
        <taxon>Rhodobacterales</taxon>
        <taxon>Paracoccaceae</taxon>
        <taxon>Paracoccus</taxon>
    </lineage>
</organism>
<protein>
    <submittedName>
        <fullName evidence="1">Uncharacterized protein</fullName>
    </submittedName>
</protein>
<reference evidence="1" key="2">
    <citation type="submission" date="2023-01" db="EMBL/GenBank/DDBJ databases">
        <authorList>
            <person name="Sun Q."/>
            <person name="Evtushenko L."/>
        </authorList>
    </citation>
    <scope>NUCLEOTIDE SEQUENCE</scope>
    <source>
        <strain evidence="1">VKM B-2222</strain>
    </source>
</reference>
<dbReference type="AlphaFoldDB" id="A0AAD3NXT6"/>
<comment type="caution">
    <text evidence="1">The sequence shown here is derived from an EMBL/GenBank/DDBJ whole genome shotgun (WGS) entry which is preliminary data.</text>
</comment>
<evidence type="ECO:0000313" key="1">
    <source>
        <dbReference type="EMBL" id="GLK63604.1"/>
    </source>
</evidence>
<dbReference type="RefSeq" id="WP_271179378.1">
    <property type="nucleotide sequence ID" value="NZ_BSFH01000018.1"/>
</dbReference>
<gene>
    <name evidence="1" type="ORF">GCM10017635_10740</name>
</gene>
<dbReference type="EMBL" id="BSFH01000018">
    <property type="protein sequence ID" value="GLK63604.1"/>
    <property type="molecule type" value="Genomic_DNA"/>
</dbReference>
<keyword evidence="2" id="KW-1185">Reference proteome</keyword>
<name>A0AAD3NXT6_9RHOB</name>